<dbReference type="PROSITE" id="PS50865">
    <property type="entry name" value="ZF_MYND_2"/>
    <property type="match status" value="1"/>
</dbReference>
<comment type="caution">
    <text evidence="8">The sequence shown here is derived from an EMBL/GenBank/DDBJ whole genome shotgun (WGS) entry which is preliminary data.</text>
</comment>
<dbReference type="InterPro" id="IPR011990">
    <property type="entry name" value="TPR-like_helical_dom_sf"/>
</dbReference>
<dbReference type="GO" id="GO:0008270">
    <property type="term" value="F:zinc ion binding"/>
    <property type="evidence" value="ECO:0007669"/>
    <property type="project" value="UniProtKB-KW"/>
</dbReference>
<dbReference type="OrthoDB" id="3257538at2759"/>
<gene>
    <name evidence="8" type="ORF">EC973_002308</name>
</gene>
<dbReference type="EMBL" id="JABAYA010000161">
    <property type="protein sequence ID" value="KAF7723173.1"/>
    <property type="molecule type" value="Genomic_DNA"/>
</dbReference>
<keyword evidence="4" id="KW-0862">Zinc</keyword>
<keyword evidence="3 5" id="KW-0863">Zinc-finger</keyword>
<evidence type="ECO:0000256" key="1">
    <source>
        <dbReference type="ARBA" id="ARBA00022723"/>
    </source>
</evidence>
<dbReference type="InterPro" id="IPR002893">
    <property type="entry name" value="Znf_MYND"/>
</dbReference>
<reference evidence="8" key="1">
    <citation type="submission" date="2020-01" db="EMBL/GenBank/DDBJ databases">
        <title>Genome Sequencing of Three Apophysomyces-Like Fungal Strains Confirms a Novel Fungal Genus in the Mucoromycota with divergent Burkholderia-like Endosymbiotic Bacteria.</title>
        <authorList>
            <person name="Stajich J.E."/>
            <person name="Macias A.M."/>
            <person name="Carter-House D."/>
            <person name="Lovett B."/>
            <person name="Kasson L.R."/>
            <person name="Berry K."/>
            <person name="Grigoriev I."/>
            <person name="Chang Y."/>
            <person name="Spatafora J."/>
            <person name="Kasson M.T."/>
        </authorList>
    </citation>
    <scope>NUCLEOTIDE SEQUENCE</scope>
    <source>
        <strain evidence="8">NRRL A-21654</strain>
    </source>
</reference>
<dbReference type="SMART" id="SM00028">
    <property type="entry name" value="TPR"/>
    <property type="match status" value="3"/>
</dbReference>
<evidence type="ECO:0000256" key="2">
    <source>
        <dbReference type="ARBA" id="ARBA00022737"/>
    </source>
</evidence>
<dbReference type="PROSITE" id="PS01360">
    <property type="entry name" value="ZF_MYND_1"/>
    <property type="match status" value="1"/>
</dbReference>
<dbReference type="Pfam" id="PF13181">
    <property type="entry name" value="TPR_8"/>
    <property type="match status" value="1"/>
</dbReference>
<dbReference type="SUPFAM" id="SSF144232">
    <property type="entry name" value="HIT/MYND zinc finger-like"/>
    <property type="match status" value="1"/>
</dbReference>
<dbReference type="AlphaFoldDB" id="A0A8H7BKV1"/>
<organism evidence="8 9">
    <name type="scientific">Apophysomyces ossiformis</name>
    <dbReference type="NCBI Taxonomy" id="679940"/>
    <lineage>
        <taxon>Eukaryota</taxon>
        <taxon>Fungi</taxon>
        <taxon>Fungi incertae sedis</taxon>
        <taxon>Mucoromycota</taxon>
        <taxon>Mucoromycotina</taxon>
        <taxon>Mucoromycetes</taxon>
        <taxon>Mucorales</taxon>
        <taxon>Mucorineae</taxon>
        <taxon>Mucoraceae</taxon>
        <taxon>Apophysomyces</taxon>
    </lineage>
</organism>
<sequence length="406" mass="46190">MTQTNVESTVAPSAQDKVVDVKTEETKEEEYQDRFLKGGPSIIAYDLLEGRGKANETTDPDVKVYQQAKEMFRKGYDLCMTIPRTLEESVLEKYEEDIKDAAETMVNAWLLDDKAAPMSERVLILGQQYEKVLLKNIPEEQKEGFFIKESLLFSAWILHVGRQYQHCVTTLTLAIDTYDDLPARVYFLRASCYFSLGKLRIGLKDLEKCLQKDENFAVAYSVLGAVYMSLNERDNAIRNFKLYLQNGHPDTADTVNTLYSLSILLHQKSKKQQAREYYNKAKAAEARFKYLYGTNTGMSDAKRDAVQLHETPDEASKIINSAIPSKQLNNRMEQLIKAGILVSPYPPNPKQCSNCGEAHRKEDPEKSLLCCGACKSIWYCSRECQVQDYKRGHKTACKKSTAAEKK</sequence>
<dbReference type="InterPro" id="IPR019734">
    <property type="entry name" value="TPR_rpt"/>
</dbReference>
<keyword evidence="2" id="KW-0677">Repeat</keyword>
<evidence type="ECO:0000256" key="4">
    <source>
        <dbReference type="ARBA" id="ARBA00022833"/>
    </source>
</evidence>
<dbReference type="PANTHER" id="PTHR45188">
    <property type="entry name" value="DNAJ PROTEIN P58IPK HOMOLOG"/>
    <property type="match status" value="1"/>
</dbReference>
<proteinExistence type="predicted"/>
<evidence type="ECO:0000256" key="5">
    <source>
        <dbReference type="PROSITE-ProRule" id="PRU00134"/>
    </source>
</evidence>
<dbReference type="Proteomes" id="UP000605846">
    <property type="component" value="Unassembled WGS sequence"/>
</dbReference>
<evidence type="ECO:0000256" key="3">
    <source>
        <dbReference type="ARBA" id="ARBA00022771"/>
    </source>
</evidence>
<evidence type="ECO:0000259" key="7">
    <source>
        <dbReference type="PROSITE" id="PS50865"/>
    </source>
</evidence>
<dbReference type="Gene3D" id="1.25.40.10">
    <property type="entry name" value="Tetratricopeptide repeat domain"/>
    <property type="match status" value="1"/>
</dbReference>
<evidence type="ECO:0000313" key="8">
    <source>
        <dbReference type="EMBL" id="KAF7723173.1"/>
    </source>
</evidence>
<evidence type="ECO:0000313" key="9">
    <source>
        <dbReference type="Proteomes" id="UP000605846"/>
    </source>
</evidence>
<name>A0A8H7BKV1_9FUNG</name>
<accession>A0A8H7BKV1</accession>
<feature type="domain" description="MYND-type" evidence="7">
    <location>
        <begin position="352"/>
        <end position="397"/>
    </location>
</feature>
<feature type="compositionally biased region" description="Polar residues" evidence="6">
    <location>
        <begin position="1"/>
        <end position="12"/>
    </location>
</feature>
<dbReference type="Pfam" id="PF01753">
    <property type="entry name" value="zf-MYND"/>
    <property type="match status" value="1"/>
</dbReference>
<keyword evidence="1" id="KW-0479">Metal-binding</keyword>
<feature type="region of interest" description="Disordered" evidence="6">
    <location>
        <begin position="1"/>
        <end position="25"/>
    </location>
</feature>
<dbReference type="PANTHER" id="PTHR45188:SF2">
    <property type="entry name" value="DNAJ HOMOLOG SUBFAMILY C MEMBER 7"/>
    <property type="match status" value="1"/>
</dbReference>
<dbReference type="Gene3D" id="6.10.140.2220">
    <property type="match status" value="1"/>
</dbReference>
<evidence type="ECO:0000256" key="6">
    <source>
        <dbReference type="SAM" id="MobiDB-lite"/>
    </source>
</evidence>
<keyword evidence="9" id="KW-1185">Reference proteome</keyword>
<protein>
    <recommendedName>
        <fullName evidence="7">MYND-type domain-containing protein</fullName>
    </recommendedName>
</protein>
<dbReference type="SUPFAM" id="SSF48452">
    <property type="entry name" value="TPR-like"/>
    <property type="match status" value="1"/>
</dbReference>